<name>A0A5D4RRM6_9BACI</name>
<gene>
    <name evidence="3" type="ORF">FZD51_01725</name>
</gene>
<sequence length="165" mass="18189">MIEVILLIYRRRIFMNNQLIGGYDTIEELTEALSSAKDNGYNSRKLVIVSKDGSNIEALAETYGAIAKIIGSQELGNQRFLDSAKALFLGADPGTSSGIHSNDEYASYGAADKDAEEFAQKVFDGQYVLFVDNTIEEDELLRPSHEGNQLGDTPGDEPSARREEY</sequence>
<organism evidence="3 4">
    <name type="scientific">Bacillus infantis</name>
    <dbReference type="NCBI Taxonomy" id="324767"/>
    <lineage>
        <taxon>Bacteria</taxon>
        <taxon>Bacillati</taxon>
        <taxon>Bacillota</taxon>
        <taxon>Bacilli</taxon>
        <taxon>Bacillales</taxon>
        <taxon>Bacillaceae</taxon>
        <taxon>Bacillus</taxon>
    </lineage>
</organism>
<accession>A0A5D4RRM6</accession>
<evidence type="ECO:0000313" key="3">
    <source>
        <dbReference type="EMBL" id="TYS52182.1"/>
    </source>
</evidence>
<dbReference type="Pfam" id="PF11181">
    <property type="entry name" value="YflT"/>
    <property type="match status" value="1"/>
</dbReference>
<evidence type="ECO:0000259" key="2">
    <source>
        <dbReference type="Pfam" id="PF11181"/>
    </source>
</evidence>
<dbReference type="InterPro" id="IPR025889">
    <property type="entry name" value="GSP17M-like_dom"/>
</dbReference>
<protein>
    <recommendedName>
        <fullName evidence="2">General stress protein 17M-like domain-containing protein</fullName>
    </recommendedName>
</protein>
<evidence type="ECO:0000313" key="4">
    <source>
        <dbReference type="Proteomes" id="UP000322139"/>
    </source>
</evidence>
<proteinExistence type="predicted"/>
<reference evidence="3 4" key="1">
    <citation type="submission" date="2019-08" db="EMBL/GenBank/DDBJ databases">
        <title>Bacillus genomes from the desert of Cuatro Cienegas, Coahuila.</title>
        <authorList>
            <person name="Olmedo-Alvarez G."/>
        </authorList>
    </citation>
    <scope>NUCLEOTIDE SEQUENCE [LARGE SCALE GENOMIC DNA]</scope>
    <source>
        <strain evidence="3 4">CH446_14T</strain>
    </source>
</reference>
<dbReference type="AlphaFoldDB" id="A0A5D4RRM6"/>
<comment type="caution">
    <text evidence="3">The sequence shown here is derived from an EMBL/GenBank/DDBJ whole genome shotgun (WGS) entry which is preliminary data.</text>
</comment>
<feature type="domain" description="General stress protein 17M-like" evidence="2">
    <location>
        <begin position="18"/>
        <end position="125"/>
    </location>
</feature>
<feature type="region of interest" description="Disordered" evidence="1">
    <location>
        <begin position="140"/>
        <end position="165"/>
    </location>
</feature>
<dbReference type="Proteomes" id="UP000322139">
    <property type="component" value="Unassembled WGS sequence"/>
</dbReference>
<dbReference type="EMBL" id="VTER01000001">
    <property type="protein sequence ID" value="TYS52182.1"/>
    <property type="molecule type" value="Genomic_DNA"/>
</dbReference>
<evidence type="ECO:0000256" key="1">
    <source>
        <dbReference type="SAM" id="MobiDB-lite"/>
    </source>
</evidence>